<organism evidence="1">
    <name type="scientific">termite gut metagenome</name>
    <dbReference type="NCBI Taxonomy" id="433724"/>
    <lineage>
        <taxon>unclassified sequences</taxon>
        <taxon>metagenomes</taxon>
        <taxon>organismal metagenomes</taxon>
    </lineage>
</organism>
<dbReference type="EC" id="3.2.1.165" evidence="1"/>
<dbReference type="GO" id="GO:0052761">
    <property type="term" value="F:exo-1,4-beta-D-glucosaminidase activity"/>
    <property type="evidence" value="ECO:0007669"/>
    <property type="project" value="UniProtKB-EC"/>
</dbReference>
<dbReference type="AlphaFoldDB" id="A0A5J4Q1L3"/>
<gene>
    <name evidence="1" type="ORF">EZS27_033935</name>
</gene>
<evidence type="ECO:0000313" key="1">
    <source>
        <dbReference type="EMBL" id="KAA6315635.1"/>
    </source>
</evidence>
<dbReference type="InterPro" id="IPR043534">
    <property type="entry name" value="EBDG/EBM"/>
</dbReference>
<proteinExistence type="predicted"/>
<dbReference type="Gene3D" id="3.20.20.80">
    <property type="entry name" value="Glycosidases"/>
    <property type="match status" value="1"/>
</dbReference>
<keyword evidence="1" id="KW-0378">Hydrolase</keyword>
<keyword evidence="1" id="KW-0326">Glycosidase</keyword>
<dbReference type="InterPro" id="IPR017853">
    <property type="entry name" value="GH"/>
</dbReference>
<dbReference type="SUPFAM" id="SSF51445">
    <property type="entry name" value="(Trans)glycosidases"/>
    <property type="match status" value="1"/>
</dbReference>
<protein>
    <submittedName>
        <fullName evidence="1">Exo-beta-D-glucosaminidase</fullName>
        <ecNumber evidence="1">3.2.1.165</ecNumber>
    </submittedName>
</protein>
<sequence>MPKNTSNTRIPNIPAIESLQRMLPLEYRWLIYDVWGIHDFTAGGVQSGTNFLRRMQRYGDFDDLQSFARVAQMVNYEGHKSIFEAIYTNGSNGILMWMSQSAWPSMVWQTYDYYYDTNAGYFALKKQINR</sequence>
<name>A0A5J4Q1L3_9ZZZZ</name>
<dbReference type="PANTHER" id="PTHR43536:SF1">
    <property type="entry name" value="MANNOSYLGLYCOPROTEIN ENDO-BETA-MANNOSIDASE"/>
    <property type="match status" value="1"/>
</dbReference>
<comment type="caution">
    <text evidence="1">The sequence shown here is derived from an EMBL/GenBank/DDBJ whole genome shotgun (WGS) entry which is preliminary data.</text>
</comment>
<dbReference type="PANTHER" id="PTHR43536">
    <property type="entry name" value="MANNOSYLGLYCOPROTEIN ENDO-BETA-MANNOSIDASE"/>
    <property type="match status" value="1"/>
</dbReference>
<accession>A0A5J4Q1L3</accession>
<reference evidence="1" key="1">
    <citation type="submission" date="2019-03" db="EMBL/GenBank/DDBJ databases">
        <title>Single cell metagenomics reveals metabolic interactions within the superorganism composed of flagellate Streblomastix strix and complex community of Bacteroidetes bacteria on its surface.</title>
        <authorList>
            <person name="Treitli S.C."/>
            <person name="Kolisko M."/>
            <person name="Husnik F."/>
            <person name="Keeling P."/>
            <person name="Hampl V."/>
        </authorList>
    </citation>
    <scope>NUCLEOTIDE SEQUENCE</scope>
    <source>
        <strain evidence="1">STM</strain>
    </source>
</reference>
<dbReference type="EMBL" id="SNRY01005176">
    <property type="protein sequence ID" value="KAA6315635.1"/>
    <property type="molecule type" value="Genomic_DNA"/>
</dbReference>